<dbReference type="SUPFAM" id="SSF55729">
    <property type="entry name" value="Acyl-CoA N-acyltransferases (Nat)"/>
    <property type="match status" value="1"/>
</dbReference>
<dbReference type="RefSeq" id="WP_088073630.1">
    <property type="nucleotide sequence ID" value="NZ_JAHQCR010000063.1"/>
</dbReference>
<dbReference type="Pfam" id="PF00583">
    <property type="entry name" value="Acetyltransf_1"/>
    <property type="match status" value="1"/>
</dbReference>
<name>A0ABS6JWB6_9BACI</name>
<dbReference type="CDD" id="cd04301">
    <property type="entry name" value="NAT_SF"/>
    <property type="match status" value="1"/>
</dbReference>
<accession>A0ABS6JWB6</accession>
<reference evidence="2 3" key="1">
    <citation type="submission" date="2021-06" db="EMBL/GenBank/DDBJ databases">
        <title>Bacillus sp. RD4P76, an endophyte from a halophyte.</title>
        <authorList>
            <person name="Sun J.-Q."/>
        </authorList>
    </citation>
    <scope>NUCLEOTIDE SEQUENCE [LARGE SCALE GENOMIC DNA]</scope>
    <source>
        <strain evidence="2 3">JCM 17098</strain>
    </source>
</reference>
<gene>
    <name evidence="2" type="ORF">KS407_15835</name>
</gene>
<dbReference type="InterPro" id="IPR016181">
    <property type="entry name" value="Acyl_CoA_acyltransferase"/>
</dbReference>
<dbReference type="PROSITE" id="PS51186">
    <property type="entry name" value="GNAT"/>
    <property type="match status" value="1"/>
</dbReference>
<keyword evidence="3" id="KW-1185">Reference proteome</keyword>
<dbReference type="InterPro" id="IPR000182">
    <property type="entry name" value="GNAT_dom"/>
</dbReference>
<dbReference type="Gene3D" id="3.40.630.30">
    <property type="match status" value="1"/>
</dbReference>
<proteinExistence type="predicted"/>
<protein>
    <submittedName>
        <fullName evidence="2">GNAT family N-acetyltransferase</fullName>
    </submittedName>
</protein>
<evidence type="ECO:0000259" key="1">
    <source>
        <dbReference type="PROSITE" id="PS51186"/>
    </source>
</evidence>
<organism evidence="2 3">
    <name type="scientific">Evansella alkalicola</name>
    <dbReference type="NCBI Taxonomy" id="745819"/>
    <lineage>
        <taxon>Bacteria</taxon>
        <taxon>Bacillati</taxon>
        <taxon>Bacillota</taxon>
        <taxon>Bacilli</taxon>
        <taxon>Bacillales</taxon>
        <taxon>Bacillaceae</taxon>
        <taxon>Evansella</taxon>
    </lineage>
</organism>
<evidence type="ECO:0000313" key="3">
    <source>
        <dbReference type="Proteomes" id="UP000790580"/>
    </source>
</evidence>
<dbReference type="Proteomes" id="UP000790580">
    <property type="component" value="Unassembled WGS sequence"/>
</dbReference>
<evidence type="ECO:0000313" key="2">
    <source>
        <dbReference type="EMBL" id="MBU9722888.1"/>
    </source>
</evidence>
<dbReference type="EMBL" id="JAHQCR010000063">
    <property type="protein sequence ID" value="MBU9722888.1"/>
    <property type="molecule type" value="Genomic_DNA"/>
</dbReference>
<sequence length="162" mass="18581">MELVIKRAGSDEMEIIPSLFEKLDEDASFVNEQFFQDNRNILLIAYLGKVPCGFLYGYLLDSLNNRKPKLFLYSIDVFPEFQNRGIGTSLIEELKDIAKKSNCSEIFLITNDYNVAAKRLYEGTGAMRDGLDDIMYVYPIDKKAAFYVKNIDRGIRNGRNPI</sequence>
<comment type="caution">
    <text evidence="2">The sequence shown here is derived from an EMBL/GenBank/DDBJ whole genome shotgun (WGS) entry which is preliminary data.</text>
</comment>
<feature type="domain" description="N-acetyltransferase" evidence="1">
    <location>
        <begin position="3"/>
        <end position="152"/>
    </location>
</feature>